<dbReference type="InterPro" id="IPR013078">
    <property type="entry name" value="His_Pase_superF_clade-1"/>
</dbReference>
<dbReference type="PANTHER" id="PTHR47623:SF1">
    <property type="entry name" value="OS09G0287300 PROTEIN"/>
    <property type="match status" value="1"/>
</dbReference>
<dbReference type="SMART" id="SM00855">
    <property type="entry name" value="PGAM"/>
    <property type="match status" value="1"/>
</dbReference>
<dbReference type="CDD" id="cd07067">
    <property type="entry name" value="HP_PGM_like"/>
    <property type="match status" value="1"/>
</dbReference>
<dbReference type="EMBL" id="FOGI01000011">
    <property type="protein sequence ID" value="SES35751.1"/>
    <property type="molecule type" value="Genomic_DNA"/>
</dbReference>
<dbReference type="InterPro" id="IPR029033">
    <property type="entry name" value="His_PPase_superfam"/>
</dbReference>
<dbReference type="SUPFAM" id="SSF53254">
    <property type="entry name" value="Phosphoglycerate mutase-like"/>
    <property type="match status" value="1"/>
</dbReference>
<dbReference type="AlphaFoldDB" id="A0A1H9WPM4"/>
<dbReference type="Pfam" id="PF00300">
    <property type="entry name" value="His_Phos_1"/>
    <property type="match status" value="1"/>
</dbReference>
<accession>A0A1H9WPM4</accession>
<evidence type="ECO:0000313" key="1">
    <source>
        <dbReference type="EMBL" id="SES35751.1"/>
    </source>
</evidence>
<dbReference type="STRING" id="155974.SAMN04487818_11144"/>
<reference evidence="2" key="1">
    <citation type="submission" date="2016-10" db="EMBL/GenBank/DDBJ databases">
        <authorList>
            <person name="Varghese N."/>
            <person name="Submissions S."/>
        </authorList>
    </citation>
    <scope>NUCLEOTIDE SEQUENCE [LARGE SCALE GENOMIC DNA]</scope>
    <source>
        <strain evidence="2">DSM 44260</strain>
    </source>
</reference>
<gene>
    <name evidence="1" type="ORF">SAMN04487818_11144</name>
</gene>
<organism evidence="1 2">
    <name type="scientific">Actinokineospora terrae</name>
    <dbReference type="NCBI Taxonomy" id="155974"/>
    <lineage>
        <taxon>Bacteria</taxon>
        <taxon>Bacillati</taxon>
        <taxon>Actinomycetota</taxon>
        <taxon>Actinomycetes</taxon>
        <taxon>Pseudonocardiales</taxon>
        <taxon>Pseudonocardiaceae</taxon>
        <taxon>Actinokineospora</taxon>
    </lineage>
</organism>
<evidence type="ECO:0000313" key="2">
    <source>
        <dbReference type="Proteomes" id="UP000199051"/>
    </source>
</evidence>
<dbReference type="Proteomes" id="UP000199051">
    <property type="component" value="Unassembled WGS sequence"/>
</dbReference>
<dbReference type="RefSeq" id="WP_092783179.1">
    <property type="nucleotide sequence ID" value="NZ_FOGI01000011.1"/>
</dbReference>
<sequence>MRRLVVLRHAKSAWPEGVPDYRRPLNDRGRRDAPAVGRWLADNVEAIDLALVSPATRTRQTWELAAAELTAVPPTTFDEQLYGEGAESILTVLRSVPEGAKTVLLIGHNPDLEDVVETLTGTRPEFKTAALAVLSWPGKRLTTAAHSSNLLLTETIRG</sequence>
<dbReference type="Gene3D" id="3.40.50.1240">
    <property type="entry name" value="Phosphoglycerate mutase-like"/>
    <property type="match status" value="1"/>
</dbReference>
<keyword evidence="2" id="KW-1185">Reference proteome</keyword>
<proteinExistence type="predicted"/>
<protein>
    <submittedName>
        <fullName evidence="1">Phosphohistidine phosphatase</fullName>
    </submittedName>
</protein>
<name>A0A1H9WPM4_9PSEU</name>
<dbReference type="PANTHER" id="PTHR47623">
    <property type="entry name" value="OS09G0287300 PROTEIN"/>
    <property type="match status" value="1"/>
</dbReference>